<feature type="coiled-coil region" evidence="1">
    <location>
        <begin position="241"/>
        <end position="268"/>
    </location>
</feature>
<dbReference type="HOGENOM" id="CLU_509028_0_0_1"/>
<accession>X0KWJ9</accession>
<dbReference type="InterPro" id="IPR013218">
    <property type="entry name" value="Dsn1/Mis13"/>
</dbReference>
<feature type="compositionally biased region" description="Low complexity" evidence="2">
    <location>
        <begin position="476"/>
        <end position="487"/>
    </location>
</feature>
<dbReference type="Proteomes" id="UP000030701">
    <property type="component" value="Unassembled WGS sequence"/>
</dbReference>
<feature type="region of interest" description="Disordered" evidence="2">
    <location>
        <begin position="1"/>
        <end position="142"/>
    </location>
</feature>
<dbReference type="Pfam" id="PF08202">
    <property type="entry name" value="MIS13"/>
    <property type="match status" value="1"/>
</dbReference>
<evidence type="ECO:0000256" key="2">
    <source>
        <dbReference type="SAM" id="MobiDB-lite"/>
    </source>
</evidence>
<dbReference type="GO" id="GO:0007059">
    <property type="term" value="P:chromosome segregation"/>
    <property type="evidence" value="ECO:0007669"/>
    <property type="project" value="InterPro"/>
</dbReference>
<reference evidence="3" key="2">
    <citation type="submission" date="2012-05" db="EMBL/GenBank/DDBJ databases">
        <title>The Genome Annotation of Fusarium oxysporum Cotton.</title>
        <authorList>
            <consortium name="The Broad Institute Genomics Platform"/>
            <person name="Ma L.-J."/>
            <person name="Corby-Kistler H."/>
            <person name="Broz K."/>
            <person name="Gale L.R."/>
            <person name="Jonkers W."/>
            <person name="O'Donnell K."/>
            <person name="Ploetz R."/>
            <person name="Steinberg C."/>
            <person name="Schwartz D.C."/>
            <person name="VanEtten H."/>
            <person name="Zhou S."/>
            <person name="Young S.K."/>
            <person name="Zeng Q."/>
            <person name="Gargeya S."/>
            <person name="Fitzgerald M."/>
            <person name="Abouelleil A."/>
            <person name="Alvarado L."/>
            <person name="Chapman S.B."/>
            <person name="Gainer-Dewar J."/>
            <person name="Goldberg J."/>
            <person name="Griggs A."/>
            <person name="Gujja S."/>
            <person name="Hansen M."/>
            <person name="Howarth C."/>
            <person name="Imamovic A."/>
            <person name="Ireland A."/>
            <person name="Larimer J."/>
            <person name="McCowan C."/>
            <person name="Murphy C."/>
            <person name="Pearson M."/>
            <person name="Poon T.W."/>
            <person name="Priest M."/>
            <person name="Roberts A."/>
            <person name="Saif S."/>
            <person name="Shea T."/>
            <person name="Sykes S."/>
            <person name="Wortman J."/>
            <person name="Nusbaum C."/>
            <person name="Birren B."/>
        </authorList>
    </citation>
    <scope>NUCLEOTIDE SEQUENCE</scope>
    <source>
        <strain evidence="3">25433</strain>
    </source>
</reference>
<dbReference type="PANTHER" id="PTHR14778">
    <property type="entry name" value="KINETOCHORE-ASSOCIATED PROTEIN DSN1 HOMOLOG"/>
    <property type="match status" value="1"/>
</dbReference>
<dbReference type="OrthoDB" id="3364649at2759"/>
<feature type="compositionally biased region" description="Basic residues" evidence="2">
    <location>
        <begin position="69"/>
        <end position="80"/>
    </location>
</feature>
<evidence type="ECO:0008006" key="4">
    <source>
        <dbReference type="Google" id="ProtNLM"/>
    </source>
</evidence>
<feature type="compositionally biased region" description="Basic and acidic residues" evidence="2">
    <location>
        <begin position="1"/>
        <end position="10"/>
    </location>
</feature>
<dbReference type="EMBL" id="JH658186">
    <property type="protein sequence ID" value="EXM13061.1"/>
    <property type="molecule type" value="Genomic_DNA"/>
</dbReference>
<proteinExistence type="predicted"/>
<feature type="compositionally biased region" description="Basic residues" evidence="2">
    <location>
        <begin position="11"/>
        <end position="25"/>
    </location>
</feature>
<organism evidence="3">
    <name type="scientific">Fusarium oxysporum f. sp. vasinfectum 25433</name>
    <dbReference type="NCBI Taxonomy" id="1089449"/>
    <lineage>
        <taxon>Eukaryota</taxon>
        <taxon>Fungi</taxon>
        <taxon>Dikarya</taxon>
        <taxon>Ascomycota</taxon>
        <taxon>Pezizomycotina</taxon>
        <taxon>Sordariomycetes</taxon>
        <taxon>Hypocreomycetidae</taxon>
        <taxon>Hypocreales</taxon>
        <taxon>Nectriaceae</taxon>
        <taxon>Fusarium</taxon>
        <taxon>Fusarium oxysporum species complex</taxon>
    </lineage>
</organism>
<evidence type="ECO:0000313" key="3">
    <source>
        <dbReference type="EMBL" id="EXM13061.1"/>
    </source>
</evidence>
<dbReference type="GO" id="GO:0000444">
    <property type="term" value="C:MIS12/MIND type complex"/>
    <property type="evidence" value="ECO:0007669"/>
    <property type="project" value="InterPro"/>
</dbReference>
<protein>
    <recommendedName>
        <fullName evidence="4">Kinetochore protein mis13</fullName>
    </recommendedName>
</protein>
<name>X0KWJ9_FUSOX</name>
<keyword evidence="1" id="KW-0175">Coiled coil</keyword>
<dbReference type="GO" id="GO:0051301">
    <property type="term" value="P:cell division"/>
    <property type="evidence" value="ECO:0007669"/>
    <property type="project" value="InterPro"/>
</dbReference>
<dbReference type="AlphaFoldDB" id="X0KWJ9"/>
<reference evidence="3" key="1">
    <citation type="submission" date="2011-11" db="EMBL/GenBank/DDBJ databases">
        <title>The Genome Sequence of Fusarium oxysporum Cotton.</title>
        <authorList>
            <consortium name="The Broad Institute Genome Sequencing Platform"/>
            <person name="Ma L.-J."/>
            <person name="Gale L.R."/>
            <person name="Schwartz D.C."/>
            <person name="Zhou S."/>
            <person name="Corby-Kistler H."/>
            <person name="Young S.K."/>
            <person name="Zeng Q."/>
            <person name="Gargeya S."/>
            <person name="Fitzgerald M."/>
            <person name="Haas B."/>
            <person name="Abouelleil A."/>
            <person name="Alvarado L."/>
            <person name="Arachchi H.M."/>
            <person name="Berlin A."/>
            <person name="Brown A."/>
            <person name="Chapman S.B."/>
            <person name="Chen Z."/>
            <person name="Dunbar C."/>
            <person name="Freedman E."/>
            <person name="Gearin G."/>
            <person name="Goldberg J."/>
            <person name="Griggs A."/>
            <person name="Gujja S."/>
            <person name="Heiman D."/>
            <person name="Howarth C."/>
            <person name="Larson L."/>
            <person name="Lui A."/>
            <person name="MacDonald P.J.P."/>
            <person name="Montmayeur A."/>
            <person name="Murphy C."/>
            <person name="Neiman D."/>
            <person name="Pearson M."/>
            <person name="Priest M."/>
            <person name="Roberts A."/>
            <person name="Saif S."/>
            <person name="Shea T."/>
            <person name="Shenoy N."/>
            <person name="Sisk P."/>
            <person name="Stolte C."/>
            <person name="Sykes S."/>
            <person name="Wortman J."/>
            <person name="Nusbaum C."/>
            <person name="Birren B."/>
        </authorList>
    </citation>
    <scope>NUCLEOTIDE SEQUENCE [LARGE SCALE GENOMIC DNA]</scope>
    <source>
        <strain evidence="3">25433</strain>
    </source>
</reference>
<evidence type="ECO:0000256" key="1">
    <source>
        <dbReference type="SAM" id="Coils"/>
    </source>
</evidence>
<feature type="region of interest" description="Disordered" evidence="2">
    <location>
        <begin position="476"/>
        <end position="499"/>
    </location>
</feature>
<sequence length="535" mass="60399">MHRRLMERLWRRGRPRKKQTRRRSTQRSGEAQEEEGPQPAPTSIPEPKPEPQPETVPDAAPASRVNGAPKKRGSRAKRTRPPPDWDNSPQRGPPVQLATIALPMSDTPIINRNKEMRKKGGNSNRRSSLGNRGRRASSLIESGQTAIPHREVDPAEFYKHIEAEGLTEPRRMKQLLTWCGERALVGKPPHGIPNSNAILGARAIQDQLLKYFAARSEFSDWFSREEDGPNVPVVLRPNPRNMELDEKLAQLEINIKRLQDEKKAWQAIRKPPPEQPPLFSEGETGPIVLPDFDMLDPYERKTRGFLADETASFDAIRSQTESKLRTIQSSLEFQVYQLADNVHKLEQRVLVAGKEADKVLSVSALRLRQREEREKASARTRDMPVIEVLRSLGNILPEGGGPFLQPMAWMTRRAKEVTRATAQTAQELSQVRDQLIQACGELEQTRLQFDMLGKTETPRSLVQTYANAARMIPTSMSSQSSSAARSATPEPAFCTVDTSRVPEDPLETLHRRWSTRQLNRKCESRVTNLTGDASQ</sequence>
<gene>
    <name evidence="3" type="ORF">FOTG_18475</name>
</gene>
<dbReference type="PANTHER" id="PTHR14778:SF2">
    <property type="entry name" value="KINETOCHORE-ASSOCIATED PROTEIN DSN1 HOMOLOG"/>
    <property type="match status" value="1"/>
</dbReference>
<feature type="compositionally biased region" description="Low complexity" evidence="2">
    <location>
        <begin position="121"/>
        <end position="139"/>
    </location>
</feature>
<feature type="compositionally biased region" description="Pro residues" evidence="2">
    <location>
        <begin position="38"/>
        <end position="54"/>
    </location>
</feature>